<keyword evidence="2" id="KW-0696">RNA-directed RNA polymerase</keyword>
<keyword evidence="2" id="KW-0548">Nucleotidyltransferase</keyword>
<protein>
    <submittedName>
        <fullName evidence="2">RNA-dependent RNA polymerase</fullName>
    </submittedName>
</protein>
<proteinExistence type="predicted"/>
<gene>
    <name evidence="2" type="primary">RdRp</name>
</gene>
<accession>A0A9E7V8B9</accession>
<sequence>MNSTTRAADQQPCRRSPLWDATRSSSSAFFGTTSLPSDVPSKAACTNALHSLPLKPSIRQVSEVATLFQFRKTMQDPVLEKESFDILRSQLSRPAQRPHIDFQHAALLAISLLPRNWDSAYLKNVDLTVPTLSSNLESVKLTSLPMSSSIHFQAICQGRSPTIPIPRDRKFQCFPDGGKTRSVTIASILQLQLAPLSATLYDALVKTGAVLKGTPTPVSLAGFTTSPTEVFVSADYKGSTNNFLLSNTDFLIRALQRTSTRIPPAIWDLLADFMRRPHITSAHGSFDMSNGQLMGDRPSFPLLCLTNLVGVVCGLGLVRTKELLSNRLLKINGDDIAFRCRPDEYRTWAARLPLAGLLLEENKTLVHPRVLTLNSTYWTTRPSKRPRAVWFFNAQSLLRFSPSRGTSRKKHSAQYQASRLASFLEKLALWTKGLHCPAVHRLRHHLYRSRHHIVTYVDHTLRFPESLPTDRLPGCWRRIPRALDEFKGLTMKGATPEGHPPPPPRPVAGYSISYIRPADAPGRRFHRQVEQILSFRRPPGIPDVRLALPVHRDLRLQPACFRSPSGAPLDGMNYLLRSQDRSLSKWSPVVRTSNQGESGGLGWKKKDEYFVDPSEIDPAQVRLPEPASWFKTAQRFRPAGVESFHRWEGMFEKVEEKEEEKL</sequence>
<evidence type="ECO:0000313" key="2">
    <source>
        <dbReference type="EMBL" id="UZA97545.1"/>
    </source>
</evidence>
<reference evidence="2" key="1">
    <citation type="submission" date="2021-10" db="EMBL/GenBank/DDBJ databases">
        <authorList>
            <person name="Liu C."/>
            <person name="Xu Z."/>
            <person name="Bian Y."/>
            <person name="Guo M."/>
        </authorList>
    </citation>
    <scope>NUCLEOTIDE SEQUENCE</scope>
    <source>
        <strain evidence="2">LED2-9</strain>
    </source>
</reference>
<dbReference type="GO" id="GO:0003968">
    <property type="term" value="F:RNA-directed RNA polymerase activity"/>
    <property type="evidence" value="ECO:0007669"/>
    <property type="project" value="UniProtKB-KW"/>
</dbReference>
<organism evidence="2">
    <name type="scientific">Lentinula edodes magoulivirus 2</name>
    <dbReference type="NCBI Taxonomy" id="2992852"/>
    <lineage>
        <taxon>Viruses</taxon>
        <taxon>Riboviria</taxon>
        <taxon>Orthornavirae</taxon>
        <taxon>Lenarviricota</taxon>
        <taxon>Miaviricetes</taxon>
        <taxon>Ourlivirales</taxon>
        <taxon>Botourmiaviridae</taxon>
        <taxon>Magoulivirus</taxon>
    </lineage>
</organism>
<name>A0A9E7V8B9_9VIRU</name>
<evidence type="ECO:0000256" key="1">
    <source>
        <dbReference type="SAM" id="MobiDB-lite"/>
    </source>
</evidence>
<feature type="region of interest" description="Disordered" evidence="1">
    <location>
        <begin position="1"/>
        <end position="20"/>
    </location>
</feature>
<dbReference type="EMBL" id="OK636213">
    <property type="protein sequence ID" value="UZA97545.1"/>
    <property type="molecule type" value="Genomic_RNA"/>
</dbReference>
<keyword evidence="2" id="KW-0808">Transferase</keyword>